<dbReference type="EMBL" id="FNSV01000005">
    <property type="protein sequence ID" value="SEC06543.1"/>
    <property type="molecule type" value="Genomic_DNA"/>
</dbReference>
<evidence type="ECO:0000313" key="2">
    <source>
        <dbReference type="Proteomes" id="UP000183561"/>
    </source>
</evidence>
<name>A0A1H4PGI0_9NOCA</name>
<protein>
    <submittedName>
        <fullName evidence="1">Uncharacterized protein</fullName>
    </submittedName>
</protein>
<dbReference type="Proteomes" id="UP000183561">
    <property type="component" value="Unassembled WGS sequence"/>
</dbReference>
<keyword evidence="2" id="KW-1185">Reference proteome</keyword>
<dbReference type="AlphaFoldDB" id="A0A1H4PGI0"/>
<reference evidence="2" key="1">
    <citation type="submission" date="2016-10" db="EMBL/GenBank/DDBJ databases">
        <authorList>
            <person name="Varghese N."/>
            <person name="Submissions S."/>
        </authorList>
    </citation>
    <scope>NUCLEOTIDE SEQUENCE [LARGE SCALE GENOMIC DNA]</scope>
    <source>
        <strain evidence="2">DSM 44498</strain>
    </source>
</reference>
<evidence type="ECO:0000313" key="1">
    <source>
        <dbReference type="EMBL" id="SEC06543.1"/>
    </source>
</evidence>
<accession>A0A1H4PGI0</accession>
<proteinExistence type="predicted"/>
<gene>
    <name evidence="1" type="ORF">SAMN04490239_2739</name>
</gene>
<sequence length="66" mass="7074">MPDVCTTSAPAAAVESIPSGRKIVLCRDVPDPSKCHRAIRVAAATAGPNVSFDMRLSRPRRMRADP</sequence>
<organism evidence="1 2">
    <name type="scientific">Rhodococcus koreensis</name>
    <dbReference type="NCBI Taxonomy" id="99653"/>
    <lineage>
        <taxon>Bacteria</taxon>
        <taxon>Bacillati</taxon>
        <taxon>Actinomycetota</taxon>
        <taxon>Actinomycetes</taxon>
        <taxon>Mycobacteriales</taxon>
        <taxon>Nocardiaceae</taxon>
        <taxon>Rhodococcus</taxon>
    </lineage>
</organism>